<evidence type="ECO:0000256" key="7">
    <source>
        <dbReference type="ARBA" id="ARBA00023273"/>
    </source>
</evidence>
<keyword evidence="3" id="KW-0963">Cytoplasm</keyword>
<comment type="similarity">
    <text evidence="9">Belongs to the CEP78 family.</text>
</comment>
<reference evidence="14" key="2">
    <citation type="submission" date="2025-08" db="UniProtKB">
        <authorList>
            <consortium name="Ensembl"/>
        </authorList>
    </citation>
    <scope>IDENTIFICATION</scope>
    <source>
        <strain evidence="14">Thoroughbred</strain>
    </source>
</reference>
<evidence type="ECO:0000256" key="1">
    <source>
        <dbReference type="ARBA" id="ARBA00004114"/>
    </source>
</evidence>
<evidence type="ECO:0000256" key="8">
    <source>
        <dbReference type="ARBA" id="ARBA00060239"/>
    </source>
</evidence>
<evidence type="ECO:0000256" key="5">
    <source>
        <dbReference type="ARBA" id="ARBA00023069"/>
    </source>
</evidence>
<dbReference type="PRINTS" id="PR02062">
    <property type="entry name" value="CENTROSOME78"/>
</dbReference>
<dbReference type="Proteomes" id="UP000002281">
    <property type="component" value="Chromosome 23"/>
</dbReference>
<keyword evidence="12" id="KW-0175">Coiled coil</keyword>
<proteinExistence type="inferred from homology"/>
<keyword evidence="4" id="KW-0970">Cilium biogenesis/degradation</keyword>
<dbReference type="GeneTree" id="ENSGT00390000013287"/>
<name>A0A9L0SAJ0_HORSE</name>
<dbReference type="FunFam" id="3.80.10.10:FF:000070">
    <property type="entry name" value="Centrosomal protein of 78 kDa"/>
    <property type="match status" value="1"/>
</dbReference>
<dbReference type="GO" id="GO:0044782">
    <property type="term" value="P:cilium organization"/>
    <property type="evidence" value="ECO:0007669"/>
    <property type="project" value="UniProtKB-ARBA"/>
</dbReference>
<dbReference type="Gene3D" id="3.80.10.10">
    <property type="entry name" value="Ribonuclease Inhibitor"/>
    <property type="match status" value="2"/>
</dbReference>
<feature type="compositionally biased region" description="Low complexity" evidence="13">
    <location>
        <begin position="423"/>
        <end position="432"/>
    </location>
</feature>
<sequence>MIDSVKLRRDSAADFFSHYEYLCALQDSVPLPAVRACLREGVLDFNADRLRAVDWPPLLSTLKINRDLPLISIRSSFQPWLGETGSDRNKVCRSRVPAIRNKDVTFQLCKALKCCLSASGALKNLELNGLVLRERDLTMLTKGLNKSATLVNLSLANCPIGDGGLEIICQGIKNSITLKTVNFTGCNLTWQGADHMAKILKYQTMRRHEETWAESLRYRRPDLDCMAGLRRITFNCNTLIGDLGASALAESLSEDLWLRALDLQQCGLTNEGAKALLKALETNRTLVVLDIRKNPLVDHSVMKAVIKKVLQNGRSAKSEYQWITSPSVKEPFRTARQKKRTIILGSGRKGKATIRIGLATKKPVSNGRKHSLGKEYAPEPLPPGVSGFLPWRTAERARRNRDFPLIKTRDVYNHLQQSEFPVTVTVESPSSSEIEEVDDSSESVQEEPEKTSLKQEALQGKLEECLKQLKEERVIRLKADRRVSELERENAQLRNINFSLSEALHAQSLTSMILDDEGVLGSIENSFQKFHAFLDLLKDAGLGQLATMAGIDQSDFHLLGRPQMSSTVSSPPKEEKALEEEKPESKQNALGQMPNIQISPELTSAANPLTKTGPELTSVPIFLYFICGRPATAWLAKRSYVRTQGPNRRTPGRRSRTCALNCCATGPAPSFIIFSEGKGNR</sequence>
<comment type="subunit">
    <text evidence="10">Interacts with PLK4. Interacts with FAM161A. Interacts with IFT20; regulating IFT20 stability and localization. Interacts with TTC21A; regulating TTC21A stability and localization. Interacts with USP16; promoting USP16-dependent deubiquitination of tektins. Interacts with DCAF1/VPRBP; promoting localization of the EDVP complex to centrosomes. Interacts with CEP350; promoting CEP78 localization to centrosome and centriole.</text>
</comment>
<reference evidence="14" key="3">
    <citation type="submission" date="2025-09" db="UniProtKB">
        <authorList>
            <consortium name="Ensembl"/>
        </authorList>
    </citation>
    <scope>IDENTIFICATION</scope>
    <source>
        <strain evidence="14">Thoroughbred</strain>
    </source>
</reference>
<keyword evidence="15" id="KW-1185">Reference proteome</keyword>
<protein>
    <recommendedName>
        <fullName evidence="11">Centrosomal protein of 78 kDa</fullName>
    </recommendedName>
</protein>
<comment type="subcellular location">
    <subcellularLocation>
        <location evidence="2">Cytoplasm</location>
        <location evidence="2">Cytoskeleton</location>
        <location evidence="2">Cilium basal body</location>
    </subcellularLocation>
    <subcellularLocation>
        <location evidence="1">Cytoplasm</location>
        <location evidence="1">Cytoskeleton</location>
        <location evidence="1">Microtubule organizing center</location>
        <location evidence="1">Centrosome</location>
        <location evidence="1">Centriole</location>
    </subcellularLocation>
</comment>
<feature type="region of interest" description="Disordered" evidence="13">
    <location>
        <begin position="562"/>
        <end position="589"/>
    </location>
</feature>
<evidence type="ECO:0000256" key="11">
    <source>
        <dbReference type="ARBA" id="ARBA00069623"/>
    </source>
</evidence>
<gene>
    <name evidence="14" type="primary">CEP78</name>
</gene>
<evidence type="ECO:0000256" key="12">
    <source>
        <dbReference type="SAM" id="Coils"/>
    </source>
</evidence>
<keyword evidence="6" id="KW-0206">Cytoskeleton</keyword>
<organism evidence="14 15">
    <name type="scientific">Equus caballus</name>
    <name type="common">Horse</name>
    <dbReference type="NCBI Taxonomy" id="9796"/>
    <lineage>
        <taxon>Eukaryota</taxon>
        <taxon>Metazoa</taxon>
        <taxon>Chordata</taxon>
        <taxon>Craniata</taxon>
        <taxon>Vertebrata</taxon>
        <taxon>Euteleostomi</taxon>
        <taxon>Mammalia</taxon>
        <taxon>Eutheria</taxon>
        <taxon>Laurasiatheria</taxon>
        <taxon>Perissodactyla</taxon>
        <taxon>Equidae</taxon>
        <taxon>Equus</taxon>
    </lineage>
</organism>
<dbReference type="Ensembl" id="ENSECAT00000143083.1">
    <property type="protein sequence ID" value="ENSECAP00000073153.1"/>
    <property type="gene ID" value="ENSECAG00000012634.3"/>
</dbReference>
<comment type="function">
    <text evidence="8">Centriole wall protein that localizes to mature centrioles and regulates centriole and cilia biogenesis. Involved in centrosome duplication: required for efficient PLK4 centrosomal localization and PLK4-induced overduplication of centrioles. Involved in cilium biogenesis and controls cilium length. Acts as a regulator of protein stability by preventing ubiquitination of centrosomal proteins, such as CCP110 and tektins. Associates with the EDVP complex, preventing ubiquitination and degradation of CCP110. Promotes deubiquitination of tektin proteins (TEKT1, TEKT2, TEK3, TEKT4 and TEKT5) via its interaction with USP16.</text>
</comment>
<dbReference type="InterPro" id="IPR032675">
    <property type="entry name" value="LRR_dom_sf"/>
</dbReference>
<dbReference type="InterPro" id="IPR001611">
    <property type="entry name" value="Leu-rich_rpt"/>
</dbReference>
<evidence type="ECO:0000256" key="2">
    <source>
        <dbReference type="ARBA" id="ARBA00004120"/>
    </source>
</evidence>
<evidence type="ECO:0000313" key="15">
    <source>
        <dbReference type="Proteomes" id="UP000002281"/>
    </source>
</evidence>
<dbReference type="FunFam" id="3.80.10.10:FF:000057">
    <property type="entry name" value="Centrosomal protein of 78 kDa"/>
    <property type="match status" value="1"/>
</dbReference>
<feature type="compositionally biased region" description="Acidic residues" evidence="13">
    <location>
        <begin position="433"/>
        <end position="446"/>
    </location>
</feature>
<evidence type="ECO:0000256" key="4">
    <source>
        <dbReference type="ARBA" id="ARBA00022794"/>
    </source>
</evidence>
<dbReference type="PANTHER" id="PTHR24110:SF3">
    <property type="entry name" value="CENTROSOMAL PROTEIN OF 78 KDA"/>
    <property type="match status" value="1"/>
</dbReference>
<evidence type="ECO:0000256" key="9">
    <source>
        <dbReference type="ARBA" id="ARBA00061070"/>
    </source>
</evidence>
<keyword evidence="5" id="KW-0969">Cilium</keyword>
<feature type="compositionally biased region" description="Basic and acidic residues" evidence="13">
    <location>
        <begin position="572"/>
        <end position="585"/>
    </location>
</feature>
<dbReference type="GO" id="GO:0030317">
    <property type="term" value="P:flagellated sperm motility"/>
    <property type="evidence" value="ECO:0007669"/>
    <property type="project" value="UniProtKB-ARBA"/>
</dbReference>
<keyword evidence="7" id="KW-0966">Cell projection</keyword>
<feature type="region of interest" description="Disordered" evidence="13">
    <location>
        <begin position="423"/>
        <end position="455"/>
    </location>
</feature>
<evidence type="ECO:0000256" key="6">
    <source>
        <dbReference type="ARBA" id="ARBA00023212"/>
    </source>
</evidence>
<dbReference type="Pfam" id="PF13516">
    <property type="entry name" value="LRR_6"/>
    <property type="match status" value="2"/>
</dbReference>
<dbReference type="InterPro" id="IPR026212">
    <property type="entry name" value="Cep78"/>
</dbReference>
<evidence type="ECO:0000256" key="13">
    <source>
        <dbReference type="SAM" id="MobiDB-lite"/>
    </source>
</evidence>
<dbReference type="AlphaFoldDB" id="A0A9L0SAJ0"/>
<evidence type="ECO:0000256" key="3">
    <source>
        <dbReference type="ARBA" id="ARBA00022490"/>
    </source>
</evidence>
<dbReference type="PANTHER" id="PTHR24110">
    <property type="entry name" value="CENTROSOMAL PROTEIN OF 78 KDA"/>
    <property type="match status" value="1"/>
</dbReference>
<evidence type="ECO:0000313" key="14">
    <source>
        <dbReference type="Ensembl" id="ENSECAP00000073153.1"/>
    </source>
</evidence>
<evidence type="ECO:0000256" key="10">
    <source>
        <dbReference type="ARBA" id="ARBA00063880"/>
    </source>
</evidence>
<reference evidence="14 15" key="1">
    <citation type="journal article" date="2009" name="Science">
        <title>Genome sequence, comparative analysis, and population genetics of the domestic horse.</title>
        <authorList>
            <consortium name="Broad Institute Genome Sequencing Platform"/>
            <consortium name="Broad Institute Whole Genome Assembly Team"/>
            <person name="Wade C.M."/>
            <person name="Giulotto E."/>
            <person name="Sigurdsson S."/>
            <person name="Zoli M."/>
            <person name="Gnerre S."/>
            <person name="Imsland F."/>
            <person name="Lear T.L."/>
            <person name="Adelson D.L."/>
            <person name="Bailey E."/>
            <person name="Bellone R.R."/>
            <person name="Bloecker H."/>
            <person name="Distl O."/>
            <person name="Edgar R.C."/>
            <person name="Garber M."/>
            <person name="Leeb T."/>
            <person name="Mauceli E."/>
            <person name="MacLeod J.N."/>
            <person name="Penedo M.C.T."/>
            <person name="Raison J.M."/>
            <person name="Sharpe T."/>
            <person name="Vogel J."/>
            <person name="Andersson L."/>
            <person name="Antczak D.F."/>
            <person name="Biagi T."/>
            <person name="Binns M.M."/>
            <person name="Chowdhary B.P."/>
            <person name="Coleman S.J."/>
            <person name="Della Valle G."/>
            <person name="Fryc S."/>
            <person name="Guerin G."/>
            <person name="Hasegawa T."/>
            <person name="Hill E.W."/>
            <person name="Jurka J."/>
            <person name="Kiialainen A."/>
            <person name="Lindgren G."/>
            <person name="Liu J."/>
            <person name="Magnani E."/>
            <person name="Mickelson J.R."/>
            <person name="Murray J."/>
            <person name="Nergadze S.G."/>
            <person name="Onofrio R."/>
            <person name="Pedroni S."/>
            <person name="Piras M.F."/>
            <person name="Raudsepp T."/>
            <person name="Rocchi M."/>
            <person name="Roeed K.H."/>
            <person name="Ryder O.A."/>
            <person name="Searle S."/>
            <person name="Skow L."/>
            <person name="Swinburne J.E."/>
            <person name="Syvaenen A.C."/>
            <person name="Tozaki T."/>
            <person name="Valberg S.J."/>
            <person name="Vaudin M."/>
            <person name="White J.R."/>
            <person name="Zody M.C."/>
            <person name="Lander E.S."/>
            <person name="Lindblad-Toh K."/>
        </authorList>
    </citation>
    <scope>NUCLEOTIDE SEQUENCE [LARGE SCALE GENOMIC DNA]</scope>
    <source>
        <strain evidence="14 15">Thoroughbred</strain>
    </source>
</reference>
<feature type="coiled-coil region" evidence="12">
    <location>
        <begin position="469"/>
        <end position="503"/>
    </location>
</feature>
<accession>A0A9L0SAJ0</accession>
<dbReference type="GO" id="GO:0005814">
    <property type="term" value="C:centriole"/>
    <property type="evidence" value="ECO:0007669"/>
    <property type="project" value="UniProtKB-SubCell"/>
</dbReference>
<dbReference type="SMART" id="SM00368">
    <property type="entry name" value="LRR_RI"/>
    <property type="match status" value="4"/>
</dbReference>
<dbReference type="SUPFAM" id="SSF52047">
    <property type="entry name" value="RNI-like"/>
    <property type="match status" value="1"/>
</dbReference>